<evidence type="ECO:0000313" key="1">
    <source>
        <dbReference type="EMBL" id="SNS36815.1"/>
    </source>
</evidence>
<organism evidence="1 2">
    <name type="scientific">Dokdonia pacifica</name>
    <dbReference type="NCBI Taxonomy" id="1627892"/>
    <lineage>
        <taxon>Bacteria</taxon>
        <taxon>Pseudomonadati</taxon>
        <taxon>Bacteroidota</taxon>
        <taxon>Flavobacteriia</taxon>
        <taxon>Flavobacteriales</taxon>
        <taxon>Flavobacteriaceae</taxon>
        <taxon>Dokdonia</taxon>
    </lineage>
</organism>
<dbReference type="RefSeq" id="WP_262486202.1">
    <property type="nucleotide sequence ID" value="NZ_BMEP01000011.1"/>
</dbReference>
<keyword evidence="2" id="KW-1185">Reference proteome</keyword>
<dbReference type="EMBL" id="FZNY01000012">
    <property type="protein sequence ID" value="SNS36815.1"/>
    <property type="molecule type" value="Genomic_DNA"/>
</dbReference>
<gene>
    <name evidence="1" type="ORF">SAMN06265376_11298</name>
</gene>
<evidence type="ECO:0000313" key="2">
    <source>
        <dbReference type="Proteomes" id="UP000198379"/>
    </source>
</evidence>
<protein>
    <submittedName>
        <fullName evidence="1">Uncharacterized protein</fullName>
    </submittedName>
</protein>
<proteinExistence type="predicted"/>
<reference evidence="1 2" key="1">
    <citation type="submission" date="2017-06" db="EMBL/GenBank/DDBJ databases">
        <authorList>
            <person name="Kim H.J."/>
            <person name="Triplett B.A."/>
        </authorList>
    </citation>
    <scope>NUCLEOTIDE SEQUENCE [LARGE SCALE GENOMIC DNA]</scope>
    <source>
        <strain evidence="1 2">DSM 25597</strain>
    </source>
</reference>
<dbReference type="AlphaFoldDB" id="A0A239DW62"/>
<sequence>MLEKFRNQEVQKPQAIYGGKDIVIEDDVILLKADIVVDDIIDGA</sequence>
<accession>A0A239DW62</accession>
<dbReference type="Proteomes" id="UP000198379">
    <property type="component" value="Unassembled WGS sequence"/>
</dbReference>
<name>A0A239DW62_9FLAO</name>